<gene>
    <name evidence="7" type="ORF">PGLA1383_LOCUS7000</name>
    <name evidence="8" type="ORF">PGLA2088_LOCUS26740</name>
</gene>
<dbReference type="InterPro" id="IPR007848">
    <property type="entry name" value="Small_mtfrase_dom"/>
</dbReference>
<protein>
    <recommendedName>
        <fullName evidence="6">Methyltransferase small domain-containing protein</fullName>
    </recommendedName>
</protein>
<feature type="region of interest" description="Disordered" evidence="5">
    <location>
        <begin position="88"/>
        <end position="154"/>
    </location>
</feature>
<dbReference type="Proteomes" id="UP000654075">
    <property type="component" value="Unassembled WGS sequence"/>
</dbReference>
<dbReference type="Gene3D" id="3.40.50.150">
    <property type="entry name" value="Vaccinia Virus protein VP39"/>
    <property type="match status" value="1"/>
</dbReference>
<name>A0A813DS05_POLGL</name>
<evidence type="ECO:0000313" key="7">
    <source>
        <dbReference type="EMBL" id="CAE8588198.1"/>
    </source>
</evidence>
<dbReference type="OrthoDB" id="406152at2759"/>
<organism evidence="7 9">
    <name type="scientific">Polarella glacialis</name>
    <name type="common">Dinoflagellate</name>
    <dbReference type="NCBI Taxonomy" id="89957"/>
    <lineage>
        <taxon>Eukaryota</taxon>
        <taxon>Sar</taxon>
        <taxon>Alveolata</taxon>
        <taxon>Dinophyceae</taxon>
        <taxon>Suessiales</taxon>
        <taxon>Suessiaceae</taxon>
        <taxon>Polarella</taxon>
    </lineage>
</organism>
<dbReference type="PANTHER" id="PTHR45875:SF1">
    <property type="entry name" value="METHYLTRANSFERASE N6AMT1"/>
    <property type="match status" value="1"/>
</dbReference>
<dbReference type="Pfam" id="PF05175">
    <property type="entry name" value="MTS"/>
    <property type="match status" value="1"/>
</dbReference>
<dbReference type="SUPFAM" id="SSF53335">
    <property type="entry name" value="S-adenosyl-L-methionine-dependent methyltransferases"/>
    <property type="match status" value="1"/>
</dbReference>
<evidence type="ECO:0000256" key="5">
    <source>
        <dbReference type="SAM" id="MobiDB-lite"/>
    </source>
</evidence>
<dbReference type="GO" id="GO:0003676">
    <property type="term" value="F:nucleic acid binding"/>
    <property type="evidence" value="ECO:0007669"/>
    <property type="project" value="InterPro"/>
</dbReference>
<accession>A0A813DS05</accession>
<dbReference type="GO" id="GO:0008276">
    <property type="term" value="F:protein methyltransferase activity"/>
    <property type="evidence" value="ECO:0007669"/>
    <property type="project" value="TreeGrafter"/>
</dbReference>
<keyword evidence="3" id="KW-0808">Transferase</keyword>
<reference evidence="7" key="1">
    <citation type="submission" date="2021-02" db="EMBL/GenBank/DDBJ databases">
        <authorList>
            <person name="Dougan E. K."/>
            <person name="Rhodes N."/>
            <person name="Thang M."/>
            <person name="Chan C."/>
        </authorList>
    </citation>
    <scope>NUCLEOTIDE SEQUENCE</scope>
</reference>
<proteinExistence type="inferred from homology"/>
<evidence type="ECO:0000256" key="1">
    <source>
        <dbReference type="ARBA" id="ARBA00006149"/>
    </source>
</evidence>
<comment type="caution">
    <text evidence="7">The sequence shown here is derived from an EMBL/GenBank/DDBJ whole genome shotgun (WGS) entry which is preliminary data.</text>
</comment>
<sequence length="565" mass="61471">MTQSHEATCLECRTKDGNMPCVISRRCRQPPQSPTPSYGCGSAASRKVYLSAALLGGLVRWNHGFHCESYSFTFRTPITRAAVFKTSRGVRSGPANSGASHGVRRSGRRGPPSYPSDGSRRPPTSQPDSAPSDNLVAEARRSAPQAPPFAPGLLRPEPIPAALLRAAADTMLVDRRADWQEVANWVREGGRALVTDRWCDLEGCRALLTKSLGLGARAAGGPMSAAEAEARRTEKKKLSDRVLALVTPDGRIDLAGAPRADFLPTLYGDLLGEKPRFALPSGALMGLANSWQYFEGGLRFGFLAPPLLPGPVRPFYGVYATPYPVTHYELLLEWLCLRESESETQGPGPRTRSALDLGTGSGVVAMALHTKGGFQEVVACDVSPNAVHGARLEFERQGLSIEVVHSDLFDGLQGRSFDLVVFNPPWLPLPLPWASEEEPPRTELDLGNFYPDDLFDRLFDGLPRLLKPGGAAVILFSNHAVSRGYVQEHPLQAAFERSAERSNGSQEARLSLQGTLRRDFDAEGRRRRTGRPQASEPSTEPAAELWDFRRHPDSAALEPSSSSGY</sequence>
<dbReference type="GO" id="GO:0035657">
    <property type="term" value="C:eRF1 methyltransferase complex"/>
    <property type="evidence" value="ECO:0007669"/>
    <property type="project" value="TreeGrafter"/>
</dbReference>
<dbReference type="PROSITE" id="PS00092">
    <property type="entry name" value="N6_MTASE"/>
    <property type="match status" value="1"/>
</dbReference>
<dbReference type="InterPro" id="IPR002052">
    <property type="entry name" value="DNA_methylase_N6_adenine_CS"/>
</dbReference>
<dbReference type="GO" id="GO:0008757">
    <property type="term" value="F:S-adenosylmethionine-dependent methyltransferase activity"/>
    <property type="evidence" value="ECO:0007669"/>
    <property type="project" value="TreeGrafter"/>
</dbReference>
<comment type="similarity">
    <text evidence="1">Belongs to the eukaryotic/archaeal PrmC-related family.</text>
</comment>
<dbReference type="Proteomes" id="UP000626109">
    <property type="component" value="Unassembled WGS sequence"/>
</dbReference>
<keyword evidence="9" id="KW-1185">Reference proteome</keyword>
<evidence type="ECO:0000313" key="8">
    <source>
        <dbReference type="EMBL" id="CAE8690009.1"/>
    </source>
</evidence>
<evidence type="ECO:0000259" key="6">
    <source>
        <dbReference type="Pfam" id="PF05175"/>
    </source>
</evidence>
<evidence type="ECO:0000256" key="2">
    <source>
        <dbReference type="ARBA" id="ARBA00022603"/>
    </source>
</evidence>
<dbReference type="PANTHER" id="PTHR45875">
    <property type="entry name" value="METHYLTRANSFERASE N6AMT1"/>
    <property type="match status" value="1"/>
</dbReference>
<keyword evidence="4" id="KW-0949">S-adenosyl-L-methionine</keyword>
<dbReference type="EMBL" id="CAJNNV010002976">
    <property type="protein sequence ID" value="CAE8588198.1"/>
    <property type="molecule type" value="Genomic_DNA"/>
</dbReference>
<feature type="compositionally biased region" description="Polar residues" evidence="5">
    <location>
        <begin position="501"/>
        <end position="514"/>
    </location>
</feature>
<dbReference type="InterPro" id="IPR029063">
    <property type="entry name" value="SAM-dependent_MTases_sf"/>
</dbReference>
<dbReference type="AlphaFoldDB" id="A0A813DS05"/>
<evidence type="ECO:0000313" key="9">
    <source>
        <dbReference type="Proteomes" id="UP000654075"/>
    </source>
</evidence>
<dbReference type="CDD" id="cd02440">
    <property type="entry name" value="AdoMet_MTases"/>
    <property type="match status" value="1"/>
</dbReference>
<feature type="compositionally biased region" description="Low complexity" evidence="5">
    <location>
        <begin position="109"/>
        <end position="123"/>
    </location>
</feature>
<evidence type="ECO:0000256" key="3">
    <source>
        <dbReference type="ARBA" id="ARBA00022679"/>
    </source>
</evidence>
<keyword evidence="2" id="KW-0489">Methyltransferase</keyword>
<dbReference type="EMBL" id="CAJNNW010027174">
    <property type="protein sequence ID" value="CAE8690009.1"/>
    <property type="molecule type" value="Genomic_DNA"/>
</dbReference>
<evidence type="ECO:0000256" key="4">
    <source>
        <dbReference type="ARBA" id="ARBA00022691"/>
    </source>
</evidence>
<feature type="region of interest" description="Disordered" evidence="5">
    <location>
        <begin position="497"/>
        <end position="565"/>
    </location>
</feature>
<dbReference type="InterPro" id="IPR052190">
    <property type="entry name" value="Euk-Arch_PrmC-MTase"/>
</dbReference>
<dbReference type="GO" id="GO:0032259">
    <property type="term" value="P:methylation"/>
    <property type="evidence" value="ECO:0007669"/>
    <property type="project" value="UniProtKB-KW"/>
</dbReference>
<feature type="domain" description="Methyltransferase small" evidence="6">
    <location>
        <begin position="350"/>
        <end position="425"/>
    </location>
</feature>